<reference evidence="1" key="1">
    <citation type="submission" date="2020-03" db="EMBL/GenBank/DDBJ databases">
        <title>Site-based positive gene gene selection in Geosmithia morbida across the United States reveals a broad range of putative effectors and factors for local host and environmental adapation.</title>
        <authorList>
            <person name="Onufrak A."/>
            <person name="Murdoch R.W."/>
            <person name="Gazis R."/>
            <person name="Huff M."/>
            <person name="Staton M."/>
            <person name="Klingeman W."/>
            <person name="Hadziabdic D."/>
        </authorList>
    </citation>
    <scope>NUCLEOTIDE SEQUENCE</scope>
    <source>
        <strain evidence="1">1262</strain>
    </source>
</reference>
<comment type="caution">
    <text evidence="1">The sequence shown here is derived from an EMBL/GenBank/DDBJ whole genome shotgun (WGS) entry which is preliminary data.</text>
</comment>
<gene>
    <name evidence="1" type="ORF">GMORB2_3882</name>
</gene>
<evidence type="ECO:0000313" key="2">
    <source>
        <dbReference type="Proteomes" id="UP000749293"/>
    </source>
</evidence>
<protein>
    <submittedName>
        <fullName evidence="1">Uncharacterized protein</fullName>
    </submittedName>
</protein>
<name>A0A9P5D2G9_9HYPO</name>
<dbReference type="RefSeq" id="XP_035323695.1">
    <property type="nucleotide sequence ID" value="XM_035465858.1"/>
</dbReference>
<dbReference type="AlphaFoldDB" id="A0A9P5D2G9"/>
<dbReference type="GeneID" id="55970110"/>
<dbReference type="Proteomes" id="UP000749293">
    <property type="component" value="Unassembled WGS sequence"/>
</dbReference>
<keyword evidence="2" id="KW-1185">Reference proteome</keyword>
<dbReference type="EMBL" id="JAANYQ010000003">
    <property type="protein sequence ID" value="KAF4125043.1"/>
    <property type="molecule type" value="Genomic_DNA"/>
</dbReference>
<proteinExistence type="predicted"/>
<sequence length="34" mass="3571">MAPLPSVLARRRTNVLGSGSGVAVDTLRWCAAMN</sequence>
<organism evidence="1 2">
    <name type="scientific">Geosmithia morbida</name>
    <dbReference type="NCBI Taxonomy" id="1094350"/>
    <lineage>
        <taxon>Eukaryota</taxon>
        <taxon>Fungi</taxon>
        <taxon>Dikarya</taxon>
        <taxon>Ascomycota</taxon>
        <taxon>Pezizomycotina</taxon>
        <taxon>Sordariomycetes</taxon>
        <taxon>Hypocreomycetidae</taxon>
        <taxon>Hypocreales</taxon>
        <taxon>Bionectriaceae</taxon>
        <taxon>Geosmithia</taxon>
    </lineage>
</organism>
<accession>A0A9P5D2G9</accession>
<evidence type="ECO:0000313" key="1">
    <source>
        <dbReference type="EMBL" id="KAF4125043.1"/>
    </source>
</evidence>